<proteinExistence type="predicted"/>
<evidence type="ECO:0000259" key="1">
    <source>
        <dbReference type="PROSITE" id="PS51464"/>
    </source>
</evidence>
<protein>
    <recommendedName>
        <fullName evidence="1">SIS domain-containing protein</fullName>
    </recommendedName>
</protein>
<accession>A0A2P6MLM7</accession>
<dbReference type="AlphaFoldDB" id="A0A2P6MLM7"/>
<dbReference type="PANTHER" id="PTHR30390">
    <property type="entry name" value="SEDOHEPTULOSE 7-PHOSPHATE ISOMERASE / DNAA INITIATOR-ASSOCIATING FACTOR FOR REPLICATION INITIATION"/>
    <property type="match status" value="1"/>
</dbReference>
<feature type="domain" description="SIS" evidence="1">
    <location>
        <begin position="83"/>
        <end position="259"/>
    </location>
</feature>
<evidence type="ECO:0000313" key="2">
    <source>
        <dbReference type="EMBL" id="PRO67196.1"/>
    </source>
</evidence>
<dbReference type="InterPro" id="IPR050099">
    <property type="entry name" value="SIS_GmhA/DiaA_subfam"/>
</dbReference>
<dbReference type="OrthoDB" id="9805185at2"/>
<dbReference type="Pfam" id="PF13580">
    <property type="entry name" value="SIS_2"/>
    <property type="match status" value="1"/>
</dbReference>
<sequence>MLQPLVSLLGRGFKFYDFLYLKQISRGVQKVCCEHPSAFYIWYRQLNIRSGIMLETYHTHVQRLLQTITEKEAGALKEAGRLAAEAIENGGILHCFGAGHSHMIGEELFYRAGGLAPVKPHWVQELLLESGGARASEWERDEGFAVKTAQNLDLEKHDVLLVASTSGRNPAPVEAALAAREKNIPVIALTSSLYEGASRHSSGKKLKDVGTVVIDTHVPSGDAALTDDNVPVPFAAVSSMAALFAAQAVSAEATARLGRMKGGAPVFLSGNIDGSDAWNRKLIDRYKKRIPALAGEEEIR</sequence>
<organism evidence="2 3">
    <name type="scientific">Alkalicoccus urumqiensis</name>
    <name type="common">Bacillus urumqiensis</name>
    <dbReference type="NCBI Taxonomy" id="1548213"/>
    <lineage>
        <taxon>Bacteria</taxon>
        <taxon>Bacillati</taxon>
        <taxon>Bacillota</taxon>
        <taxon>Bacilli</taxon>
        <taxon>Bacillales</taxon>
        <taxon>Bacillaceae</taxon>
        <taxon>Alkalicoccus</taxon>
    </lineage>
</organism>
<dbReference type="NCBIfam" id="NF002805">
    <property type="entry name" value="PRK02947.1"/>
    <property type="match status" value="1"/>
</dbReference>
<reference evidence="2 3" key="1">
    <citation type="submission" date="2018-03" db="EMBL/GenBank/DDBJ databases">
        <title>Bacillus urumqiensis sp. nov., a moderately haloalkaliphilic bacterium isolated from a salt lake.</title>
        <authorList>
            <person name="Zhao B."/>
            <person name="Liao Z."/>
        </authorList>
    </citation>
    <scope>NUCLEOTIDE SEQUENCE [LARGE SCALE GENOMIC DNA]</scope>
    <source>
        <strain evidence="2 3">BZ-SZ-XJ18</strain>
    </source>
</reference>
<dbReference type="EMBL" id="PVNS01000001">
    <property type="protein sequence ID" value="PRO67196.1"/>
    <property type="molecule type" value="Genomic_DNA"/>
</dbReference>
<name>A0A2P6MLM7_ALKUR</name>
<dbReference type="PANTHER" id="PTHR30390:SF7">
    <property type="entry name" value="PHOSPHOHEPTOSE ISOMERASE"/>
    <property type="match status" value="1"/>
</dbReference>
<dbReference type="Proteomes" id="UP000243650">
    <property type="component" value="Unassembled WGS sequence"/>
</dbReference>
<gene>
    <name evidence="2" type="ORF">C6I21_01145</name>
</gene>
<dbReference type="InterPro" id="IPR046348">
    <property type="entry name" value="SIS_dom_sf"/>
</dbReference>
<keyword evidence="3" id="KW-1185">Reference proteome</keyword>
<dbReference type="InterPro" id="IPR035472">
    <property type="entry name" value="RpiR-like_SIS"/>
</dbReference>
<dbReference type="CDD" id="cd05013">
    <property type="entry name" value="SIS_RpiR"/>
    <property type="match status" value="1"/>
</dbReference>
<dbReference type="SUPFAM" id="SSF53697">
    <property type="entry name" value="SIS domain"/>
    <property type="match status" value="1"/>
</dbReference>
<dbReference type="GO" id="GO:1901135">
    <property type="term" value="P:carbohydrate derivative metabolic process"/>
    <property type="evidence" value="ECO:0007669"/>
    <property type="project" value="InterPro"/>
</dbReference>
<evidence type="ECO:0000313" key="3">
    <source>
        <dbReference type="Proteomes" id="UP000243650"/>
    </source>
</evidence>
<dbReference type="PROSITE" id="PS51464">
    <property type="entry name" value="SIS"/>
    <property type="match status" value="1"/>
</dbReference>
<comment type="caution">
    <text evidence="2">The sequence shown here is derived from an EMBL/GenBank/DDBJ whole genome shotgun (WGS) entry which is preliminary data.</text>
</comment>
<dbReference type="GO" id="GO:0097367">
    <property type="term" value="F:carbohydrate derivative binding"/>
    <property type="evidence" value="ECO:0007669"/>
    <property type="project" value="InterPro"/>
</dbReference>
<dbReference type="InterPro" id="IPR001347">
    <property type="entry name" value="SIS_dom"/>
</dbReference>
<dbReference type="Gene3D" id="3.40.50.10490">
    <property type="entry name" value="Glucose-6-phosphate isomerase like protein, domain 1"/>
    <property type="match status" value="1"/>
</dbReference>